<dbReference type="GO" id="GO:0006629">
    <property type="term" value="P:lipid metabolic process"/>
    <property type="evidence" value="ECO:0007669"/>
    <property type="project" value="TreeGrafter"/>
</dbReference>
<dbReference type="GO" id="GO:0016788">
    <property type="term" value="F:hydrolase activity, acting on ester bonds"/>
    <property type="evidence" value="ECO:0007669"/>
    <property type="project" value="InterPro"/>
</dbReference>
<dbReference type="EMBL" id="BMMK01000007">
    <property type="protein sequence ID" value="GGM49347.1"/>
    <property type="molecule type" value="Genomic_DNA"/>
</dbReference>
<dbReference type="InterPro" id="IPR037460">
    <property type="entry name" value="SEST-like"/>
</dbReference>
<evidence type="ECO:0000256" key="3">
    <source>
        <dbReference type="SAM" id="Phobius"/>
    </source>
</evidence>
<feature type="active site" description="Nucleophile" evidence="1">
    <location>
        <position position="78"/>
    </location>
</feature>
<dbReference type="PANTHER" id="PTHR37981:SF1">
    <property type="entry name" value="SGNH HYDROLASE-TYPE ESTERASE DOMAIN-CONTAINING PROTEIN"/>
    <property type="match status" value="1"/>
</dbReference>
<keyword evidence="3" id="KW-1133">Transmembrane helix</keyword>
<dbReference type="Proteomes" id="UP000637578">
    <property type="component" value="Unassembled WGS sequence"/>
</dbReference>
<dbReference type="InterPro" id="IPR013830">
    <property type="entry name" value="SGNH_hydro"/>
</dbReference>
<dbReference type="InterPro" id="IPR036514">
    <property type="entry name" value="SGNH_hydro_sf"/>
</dbReference>
<evidence type="ECO:0000256" key="2">
    <source>
        <dbReference type="PIRSR" id="PIRSR637460-2"/>
    </source>
</evidence>
<protein>
    <recommendedName>
        <fullName evidence="4">SGNH hydrolase-type esterase domain-containing protein</fullName>
    </recommendedName>
</protein>
<dbReference type="PANTHER" id="PTHR37981">
    <property type="entry name" value="LIPASE 2"/>
    <property type="match status" value="1"/>
</dbReference>
<keyword evidence="2" id="KW-1015">Disulfide bond</keyword>
<evidence type="ECO:0000259" key="4">
    <source>
        <dbReference type="Pfam" id="PF13472"/>
    </source>
</evidence>
<evidence type="ECO:0000313" key="6">
    <source>
        <dbReference type="Proteomes" id="UP000637578"/>
    </source>
</evidence>
<accession>A0A8J3CDA2</accession>
<evidence type="ECO:0000313" key="5">
    <source>
        <dbReference type="EMBL" id="GGM49347.1"/>
    </source>
</evidence>
<dbReference type="AlphaFoldDB" id="A0A8J3CDA2"/>
<feature type="transmembrane region" description="Helical" evidence="3">
    <location>
        <begin position="38"/>
        <end position="54"/>
    </location>
</feature>
<name>A0A8J3CDA2_9PSEU</name>
<feature type="active site" evidence="1">
    <location>
        <position position="338"/>
    </location>
</feature>
<feature type="domain" description="SGNH hydrolase-type esterase" evidence="4">
    <location>
        <begin position="75"/>
        <end position="344"/>
    </location>
</feature>
<keyword evidence="3" id="KW-0812">Transmembrane</keyword>
<sequence>MGSDRVGRVVRLTSPRRPTLCPPNPPTLTLMRPLRHRLLVLLLLPVFFLLILVSDRQVPTPPAPPEDKPHALVSLGDSTISGEAAGDYEPGTNGENGNWCHRSPNSLIHRTALPGIDATVNLACSGANSADVALGEATQYTETSQAARLTTVAREYRIQGIVVGIGANDDPRFGDVVSRCLRPSERRGGDCHPELESEWLDRIDRMVPKVVRALTDIRHVMRAAGYPDDSYALVLLSYAAPVGPRIPVELQNLNGCPFRKDDLHWVESNAVIQLAAGLRRAADQSGVRFLDLSRAGRGHEACAGGSDLSKEWFSRLIVDWHALTDDQRSNHATQESFHPNARGHSQFGRCLGEFLATDDRAAACLPGRDGYLHPAVGQAVHGDVRAVR</sequence>
<comment type="caution">
    <text evidence="5">The sequence shown here is derived from an EMBL/GenBank/DDBJ whole genome shotgun (WGS) entry which is preliminary data.</text>
</comment>
<organism evidence="5 6">
    <name type="scientific">Longimycelium tulufanense</name>
    <dbReference type="NCBI Taxonomy" id="907463"/>
    <lineage>
        <taxon>Bacteria</taxon>
        <taxon>Bacillati</taxon>
        <taxon>Actinomycetota</taxon>
        <taxon>Actinomycetes</taxon>
        <taxon>Pseudonocardiales</taxon>
        <taxon>Pseudonocardiaceae</taxon>
        <taxon>Longimycelium</taxon>
    </lineage>
</organism>
<feature type="disulfide bond" evidence="2">
    <location>
        <begin position="256"/>
        <end position="302"/>
    </location>
</feature>
<reference evidence="5" key="1">
    <citation type="journal article" date="2014" name="Int. J. Syst. Evol. Microbiol.">
        <title>Complete genome sequence of Corynebacterium casei LMG S-19264T (=DSM 44701T), isolated from a smear-ripened cheese.</title>
        <authorList>
            <consortium name="US DOE Joint Genome Institute (JGI-PGF)"/>
            <person name="Walter F."/>
            <person name="Albersmeier A."/>
            <person name="Kalinowski J."/>
            <person name="Ruckert C."/>
        </authorList>
    </citation>
    <scope>NUCLEOTIDE SEQUENCE</scope>
    <source>
        <strain evidence="5">CGMCC 4.5737</strain>
    </source>
</reference>
<gene>
    <name evidence="5" type="ORF">GCM10012275_20280</name>
</gene>
<feature type="disulfide bond" evidence="2">
    <location>
        <begin position="180"/>
        <end position="191"/>
    </location>
</feature>
<reference evidence="5" key="2">
    <citation type="submission" date="2020-09" db="EMBL/GenBank/DDBJ databases">
        <authorList>
            <person name="Sun Q."/>
            <person name="Zhou Y."/>
        </authorList>
    </citation>
    <scope>NUCLEOTIDE SEQUENCE</scope>
    <source>
        <strain evidence="5">CGMCC 4.5737</strain>
    </source>
</reference>
<feature type="disulfide bond" evidence="2">
    <location>
        <begin position="100"/>
        <end position="124"/>
    </location>
</feature>
<keyword evidence="3" id="KW-0472">Membrane</keyword>
<keyword evidence="6" id="KW-1185">Reference proteome</keyword>
<dbReference type="Pfam" id="PF13472">
    <property type="entry name" value="Lipase_GDSL_2"/>
    <property type="match status" value="1"/>
</dbReference>
<dbReference type="Gene3D" id="3.40.50.1110">
    <property type="entry name" value="SGNH hydrolase"/>
    <property type="match status" value="1"/>
</dbReference>
<proteinExistence type="predicted"/>
<dbReference type="SUPFAM" id="SSF52266">
    <property type="entry name" value="SGNH hydrolase"/>
    <property type="match status" value="1"/>
</dbReference>
<evidence type="ECO:0000256" key="1">
    <source>
        <dbReference type="PIRSR" id="PIRSR637460-1"/>
    </source>
</evidence>